<dbReference type="EMBL" id="CP114014">
    <property type="protein sequence ID" value="XAY04268.1"/>
    <property type="molecule type" value="Genomic_DNA"/>
</dbReference>
<reference evidence="2" key="1">
    <citation type="submission" date="2022-12" db="EMBL/GenBank/DDBJ databases">
        <title>Paraconexibacter alkalitolerans sp. nov. and Baekduia alba sp. nov., isolated from soil and emended description of the genera Paraconexibacter (Chun et al., 2020) and Baekduia (An et al., 2020).</title>
        <authorList>
            <person name="Vieira S."/>
            <person name="Huber K.J."/>
            <person name="Geppert A."/>
            <person name="Wolf J."/>
            <person name="Neumann-Schaal M."/>
            <person name="Muesken M."/>
            <person name="Overmann J."/>
        </authorList>
    </citation>
    <scope>NUCLEOTIDE SEQUENCE</scope>
    <source>
        <strain evidence="2">AEG42_29</strain>
    </source>
</reference>
<evidence type="ECO:0000313" key="2">
    <source>
        <dbReference type="EMBL" id="XAY04268.1"/>
    </source>
</evidence>
<organism evidence="2">
    <name type="scientific">Paraconexibacter sp. AEG42_29</name>
    <dbReference type="NCBI Taxonomy" id="2997339"/>
    <lineage>
        <taxon>Bacteria</taxon>
        <taxon>Bacillati</taxon>
        <taxon>Actinomycetota</taxon>
        <taxon>Thermoleophilia</taxon>
        <taxon>Solirubrobacterales</taxon>
        <taxon>Paraconexibacteraceae</taxon>
        <taxon>Paraconexibacter</taxon>
    </lineage>
</organism>
<protein>
    <submittedName>
        <fullName evidence="2">Uncharacterized protein</fullName>
    </submittedName>
</protein>
<feature type="region of interest" description="Disordered" evidence="1">
    <location>
        <begin position="1"/>
        <end position="53"/>
    </location>
</feature>
<name>A0AAU7ASC2_9ACTN</name>
<dbReference type="AlphaFoldDB" id="A0AAU7ASC2"/>
<dbReference type="RefSeq" id="WP_354700813.1">
    <property type="nucleotide sequence ID" value="NZ_CP114014.1"/>
</dbReference>
<accession>A0AAU7ASC2</accession>
<dbReference type="KEGG" id="parq:DSM112329_01101"/>
<feature type="compositionally biased region" description="Basic and acidic residues" evidence="1">
    <location>
        <begin position="22"/>
        <end position="35"/>
    </location>
</feature>
<sequence length="53" mass="5426">MNPPKNPADDGPAHEGVLARDTPPHIDPDDPKPEISDEALDTETLGEGGPAGA</sequence>
<evidence type="ECO:0000256" key="1">
    <source>
        <dbReference type="SAM" id="MobiDB-lite"/>
    </source>
</evidence>
<gene>
    <name evidence="2" type="ORF">DSM112329_01101</name>
</gene>
<proteinExistence type="predicted"/>